<dbReference type="Proteomes" id="UP000323856">
    <property type="component" value="Unassembled WGS sequence"/>
</dbReference>
<dbReference type="Gene3D" id="2.130.10.10">
    <property type="entry name" value="YVTN repeat-like/Quinoprotein amine dehydrogenase"/>
    <property type="match status" value="2"/>
</dbReference>
<evidence type="ECO:0008006" key="3">
    <source>
        <dbReference type="Google" id="ProtNLM"/>
    </source>
</evidence>
<name>A0A5B0ECA8_9MICC</name>
<dbReference type="EMBL" id="VOBL01000015">
    <property type="protein sequence ID" value="KAA0975320.1"/>
    <property type="molecule type" value="Genomic_DNA"/>
</dbReference>
<dbReference type="SUPFAM" id="SSF50969">
    <property type="entry name" value="YVTN repeat-like/Quinoprotein amine dehydrogenase"/>
    <property type="match status" value="1"/>
</dbReference>
<sequence>MRDLEVSEHFSRAALATAFSQKLTSRRRFFGIGLSTAAVLVAGCSNNTQPDNVSARTSPPVQAQPTKAISWPKTIKDLKAKPGLIKKFNDVFTMTSISRVSLLEGKDGSRRLAICMYGNSHQIQLIDPMSGSSEKVITLPHHLIARGMAWDSIGRTLYIGATNGHIFAYDYDSEKIVDIGPPTPSAGSLYGLTFDSTGRLWGGSYPRGIIWNYTPKTKKFVRLPRIDADMEYVYSLAITADDRVYAGTGTNSPKVVCFPAASPNKRTVLNLPDLPKTGFVSQITVSGDLVLIHATSVKTHLIWNHKTKKLTTAALPMDERISSGPRQTGPNFWLNQGSLYSTDSTTGKDTKVGPLNVDSPEQIWVADGNVFVLSRTGAAATTHRFDLETKTSTVQSTTQLSPAGVEVRSLLAHSNGKIYIGGFLGQGIATLDPATNKRWQSPDNVAPNQISGMIQWDEGKIFIGSYGSADIIRFDTSRAVDGPNAFKLMERLGDKYDQSRAIGWAKNENRVFFGTVPDYGLTGGAMGIIDPVTDTIEHVYNKLIPGHSIVGLAANAEFVYGTTSTRNGMGIPNTDGDAKVFAFDLAKKKVAWSRKIPGHGAAMSPQLVDDKILAATIEGIVVLRASDGVLIHDHAFTGASTADKRPGWLDANLKRFGDSYRFMHCAEGIVYAVDFLNGTGHRISDAGQTGTAMAVTDDGRVFISHDVDGIAEISPGPRSKS</sequence>
<gene>
    <name evidence="1" type="ORF">FQ154_14070</name>
</gene>
<dbReference type="RefSeq" id="WP_149620207.1">
    <property type="nucleotide sequence ID" value="NZ_VOBL01000015.1"/>
</dbReference>
<accession>A0A5B0ECA8</accession>
<dbReference type="OrthoDB" id="57332at2"/>
<protein>
    <recommendedName>
        <fullName evidence="3">PQQ-binding-like beta-propeller repeat protein</fullName>
    </recommendedName>
</protein>
<organism evidence="1 2">
    <name type="scientific">Paeniglutamicibacter gangotriensis</name>
    <dbReference type="NCBI Taxonomy" id="254787"/>
    <lineage>
        <taxon>Bacteria</taxon>
        <taxon>Bacillati</taxon>
        <taxon>Actinomycetota</taxon>
        <taxon>Actinomycetes</taxon>
        <taxon>Micrococcales</taxon>
        <taxon>Micrococcaceae</taxon>
        <taxon>Paeniglutamicibacter</taxon>
    </lineage>
</organism>
<dbReference type="AlphaFoldDB" id="A0A5B0ECA8"/>
<proteinExistence type="predicted"/>
<dbReference type="InterPro" id="IPR015943">
    <property type="entry name" value="WD40/YVTN_repeat-like_dom_sf"/>
</dbReference>
<comment type="caution">
    <text evidence="1">The sequence shown here is derived from an EMBL/GenBank/DDBJ whole genome shotgun (WGS) entry which is preliminary data.</text>
</comment>
<reference evidence="1 2" key="1">
    <citation type="submission" date="2019-07" db="EMBL/GenBank/DDBJ databases">
        <title>Analysis of the biochemical properties, biological activity and biotechnological potential of siderophores and biosurfactants produced by Antarctic psychrotolerant bacteria.</title>
        <authorList>
            <person name="Styczynski M."/>
            <person name="Krucon T."/>
            <person name="Decewicz P."/>
            <person name="Dziewit L."/>
        </authorList>
    </citation>
    <scope>NUCLEOTIDE SEQUENCE [LARGE SCALE GENOMIC DNA]</scope>
    <source>
        <strain evidence="1 2">ANT_H27</strain>
    </source>
</reference>
<evidence type="ECO:0000313" key="2">
    <source>
        <dbReference type="Proteomes" id="UP000323856"/>
    </source>
</evidence>
<evidence type="ECO:0000313" key="1">
    <source>
        <dbReference type="EMBL" id="KAA0975320.1"/>
    </source>
</evidence>
<dbReference type="InterPro" id="IPR011044">
    <property type="entry name" value="Quino_amine_DH_bsu"/>
</dbReference>
<dbReference type="InterPro" id="IPR011047">
    <property type="entry name" value="Quinoprotein_ADH-like_sf"/>
</dbReference>
<dbReference type="SUPFAM" id="SSF50998">
    <property type="entry name" value="Quinoprotein alcohol dehydrogenase-like"/>
    <property type="match status" value="1"/>
</dbReference>